<dbReference type="EMBL" id="JACRTC010000006">
    <property type="protein sequence ID" value="MBC8570926.1"/>
    <property type="molecule type" value="Genomic_DNA"/>
</dbReference>
<dbReference type="Gene3D" id="3.90.226.10">
    <property type="entry name" value="2-enoyl-CoA Hydratase, Chain A, domain 1"/>
    <property type="match status" value="2"/>
</dbReference>
<reference evidence="3" key="1">
    <citation type="submission" date="2020-08" db="EMBL/GenBank/DDBJ databases">
        <title>Genome public.</title>
        <authorList>
            <person name="Liu C."/>
            <person name="Sun Q."/>
        </authorList>
    </citation>
    <scope>NUCLEOTIDE SEQUENCE</scope>
    <source>
        <strain evidence="3">NSJ-54</strain>
    </source>
</reference>
<dbReference type="InterPro" id="IPR011762">
    <property type="entry name" value="COA_CT_N"/>
</dbReference>
<dbReference type="PANTHER" id="PTHR43842:SF2">
    <property type="entry name" value="PROPIONYL-COA CARBOXYLASE BETA CHAIN, MITOCHONDRIAL"/>
    <property type="match status" value="1"/>
</dbReference>
<feature type="domain" description="CoA carboxyltransferase C-terminal" evidence="2">
    <location>
        <begin position="227"/>
        <end position="448"/>
    </location>
</feature>
<comment type="caution">
    <text evidence="3">The sequence shown here is derived from an EMBL/GenBank/DDBJ whole genome shotgun (WGS) entry which is preliminary data.</text>
</comment>
<dbReference type="Pfam" id="PF01039">
    <property type="entry name" value="Carboxyl_trans"/>
    <property type="match status" value="1"/>
</dbReference>
<keyword evidence="4" id="KW-1185">Reference proteome</keyword>
<dbReference type="GO" id="GO:0004658">
    <property type="term" value="F:propionyl-CoA carboxylase activity"/>
    <property type="evidence" value="ECO:0007669"/>
    <property type="project" value="TreeGrafter"/>
</dbReference>
<proteinExistence type="predicted"/>
<name>A0A926EFJ9_9FIRM</name>
<organism evidence="3 4">
    <name type="scientific">Zongyangia hominis</name>
    <dbReference type="NCBI Taxonomy" id="2763677"/>
    <lineage>
        <taxon>Bacteria</taxon>
        <taxon>Bacillati</taxon>
        <taxon>Bacillota</taxon>
        <taxon>Clostridia</taxon>
        <taxon>Eubacteriales</taxon>
        <taxon>Oscillospiraceae</taxon>
        <taxon>Zongyangia</taxon>
    </lineage>
</organism>
<dbReference type="InterPro" id="IPR051047">
    <property type="entry name" value="AccD/PCCB"/>
</dbReference>
<dbReference type="PROSITE" id="PS50989">
    <property type="entry name" value="COA_CT_CTER"/>
    <property type="match status" value="1"/>
</dbReference>
<evidence type="ECO:0000259" key="1">
    <source>
        <dbReference type="PROSITE" id="PS50980"/>
    </source>
</evidence>
<dbReference type="RefSeq" id="WP_262398020.1">
    <property type="nucleotide sequence ID" value="NZ_JACRTC010000006.1"/>
</dbReference>
<dbReference type="GO" id="GO:0016740">
    <property type="term" value="F:transferase activity"/>
    <property type="evidence" value="ECO:0007669"/>
    <property type="project" value="UniProtKB-KW"/>
</dbReference>
<dbReference type="InterPro" id="IPR034733">
    <property type="entry name" value="AcCoA_carboxyl_beta"/>
</dbReference>
<accession>A0A926EFJ9</accession>
<dbReference type="PROSITE" id="PS50980">
    <property type="entry name" value="COA_CT_NTER"/>
    <property type="match status" value="1"/>
</dbReference>
<dbReference type="Proteomes" id="UP000660861">
    <property type="component" value="Unassembled WGS sequence"/>
</dbReference>
<dbReference type="SUPFAM" id="SSF52096">
    <property type="entry name" value="ClpP/crotonase"/>
    <property type="match status" value="2"/>
</dbReference>
<protein>
    <submittedName>
        <fullName evidence="3">Carboxyl transferase</fullName>
    </submittedName>
</protein>
<evidence type="ECO:0000259" key="2">
    <source>
        <dbReference type="PROSITE" id="PS50989"/>
    </source>
</evidence>
<feature type="domain" description="CoA carboxyltransferase N-terminal" evidence="1">
    <location>
        <begin position="1"/>
        <end position="163"/>
    </location>
</feature>
<dbReference type="AlphaFoldDB" id="A0A926EFJ9"/>
<keyword evidence="3" id="KW-0808">Transferase</keyword>
<dbReference type="InterPro" id="IPR029045">
    <property type="entry name" value="ClpP/crotonase-like_dom_sf"/>
</dbReference>
<dbReference type="PANTHER" id="PTHR43842">
    <property type="entry name" value="PROPIONYL-COA CARBOXYLASE BETA CHAIN"/>
    <property type="match status" value="1"/>
</dbReference>
<dbReference type="InterPro" id="IPR011763">
    <property type="entry name" value="COA_CT_C"/>
</dbReference>
<gene>
    <name evidence="3" type="ORF">H8709_08810</name>
</gene>
<evidence type="ECO:0000313" key="3">
    <source>
        <dbReference type="EMBL" id="MBC8570926.1"/>
    </source>
</evidence>
<evidence type="ECO:0000313" key="4">
    <source>
        <dbReference type="Proteomes" id="UP000660861"/>
    </source>
</evidence>
<sequence>MSTESKSKVLADARAAAVKASPARERLNLLFDGNSFVELDAFAKVGDKGAGVVTGYGAIDGSPVFAFAQDIESAGGAVGKIHAAKIKKVYELAAKTGAPVIGIYDSNGARLSEGNDALAAYGDMLQWSSNISGVVPQVSLVLGTCAGTAAMIACNADFVVMSENAEFFLSAAGAGDAGKAADAAKSGTAHLVLPTEAEAIGAARNLISMLPLNNLAASPVCDFSEADAGAALAAACENIADADMRAILDSVFDANSVIELQKDFGSDSVAALATMGGFTCGAVAANGKLGRDDCAKIARLVSICDAYQIPVITFVNTEGFKACGEETLAGAVRESAKLAHVYAQATCVKVSVIVGAAYGSAYIALAGTNAGADVTYAWPCAVISALEPKTAVAFGLGAEITADKSRADAENEYKETTASAYTAAADGYIEDIIDPAATRSVLLSTLDMLAGKRVTGLPRKHSNIPM</sequence>